<evidence type="ECO:0000256" key="2">
    <source>
        <dbReference type="ARBA" id="ARBA00022475"/>
    </source>
</evidence>
<dbReference type="InterPro" id="IPR004681">
    <property type="entry name" value="TRAP_DctM"/>
</dbReference>
<feature type="non-terminal residue" evidence="9">
    <location>
        <position position="115"/>
    </location>
</feature>
<sequence length="115" mass="12064">MTDGSWTIFISIAVTFLFMLGVPVFLVIGYWVIGMSLVLGLPLINTGAALADVFTDGFALLAMPLFILTGDVLVRSRLSHKLLDVAEATMGSLRSGLGTSTVLGCGFFACISGSD</sequence>
<keyword evidence="5 7" id="KW-1133">Transmembrane helix</keyword>
<proteinExistence type="predicted"/>
<evidence type="ECO:0000256" key="7">
    <source>
        <dbReference type="SAM" id="Phobius"/>
    </source>
</evidence>
<evidence type="ECO:0000256" key="3">
    <source>
        <dbReference type="ARBA" id="ARBA00022519"/>
    </source>
</evidence>
<evidence type="ECO:0000259" key="8">
    <source>
        <dbReference type="Pfam" id="PF06808"/>
    </source>
</evidence>
<keyword evidence="3" id="KW-0997">Cell inner membrane</keyword>
<dbReference type="AlphaFoldDB" id="A0A0F8Z8Q6"/>
<dbReference type="InterPro" id="IPR010656">
    <property type="entry name" value="DctM"/>
</dbReference>
<keyword evidence="2" id="KW-1003">Cell membrane</keyword>
<organism evidence="9">
    <name type="scientific">marine sediment metagenome</name>
    <dbReference type="NCBI Taxonomy" id="412755"/>
    <lineage>
        <taxon>unclassified sequences</taxon>
        <taxon>metagenomes</taxon>
        <taxon>ecological metagenomes</taxon>
    </lineage>
</organism>
<keyword evidence="4 7" id="KW-0812">Transmembrane</keyword>
<protein>
    <recommendedName>
        <fullName evidence="8">TRAP C4-dicarboxylate transport system permease DctM subunit domain-containing protein</fullName>
    </recommendedName>
</protein>
<dbReference type="GO" id="GO:0022857">
    <property type="term" value="F:transmembrane transporter activity"/>
    <property type="evidence" value="ECO:0007669"/>
    <property type="project" value="TreeGrafter"/>
</dbReference>
<feature type="transmembrane region" description="Helical" evidence="7">
    <location>
        <begin position="7"/>
        <end position="33"/>
    </location>
</feature>
<comment type="caution">
    <text evidence="9">The sequence shown here is derived from an EMBL/GenBank/DDBJ whole genome shotgun (WGS) entry which is preliminary data.</text>
</comment>
<dbReference type="Pfam" id="PF06808">
    <property type="entry name" value="DctM"/>
    <property type="match status" value="1"/>
</dbReference>
<evidence type="ECO:0000256" key="5">
    <source>
        <dbReference type="ARBA" id="ARBA00022989"/>
    </source>
</evidence>
<dbReference type="PANTHER" id="PTHR33362">
    <property type="entry name" value="SIALIC ACID TRAP TRANSPORTER PERMEASE PROTEIN SIAT-RELATED"/>
    <property type="match status" value="1"/>
</dbReference>
<dbReference type="PANTHER" id="PTHR33362:SF5">
    <property type="entry name" value="C4-DICARBOXYLATE TRAP TRANSPORTER LARGE PERMEASE PROTEIN DCTM"/>
    <property type="match status" value="1"/>
</dbReference>
<gene>
    <name evidence="9" type="ORF">LCGC14_3000660</name>
</gene>
<evidence type="ECO:0000313" key="9">
    <source>
        <dbReference type="EMBL" id="KKK62804.1"/>
    </source>
</evidence>
<evidence type="ECO:0000256" key="6">
    <source>
        <dbReference type="ARBA" id="ARBA00023136"/>
    </source>
</evidence>
<dbReference type="GO" id="GO:0005886">
    <property type="term" value="C:plasma membrane"/>
    <property type="evidence" value="ECO:0007669"/>
    <property type="project" value="UniProtKB-SubCell"/>
</dbReference>
<evidence type="ECO:0000256" key="1">
    <source>
        <dbReference type="ARBA" id="ARBA00004429"/>
    </source>
</evidence>
<reference evidence="9" key="1">
    <citation type="journal article" date="2015" name="Nature">
        <title>Complex archaea that bridge the gap between prokaryotes and eukaryotes.</title>
        <authorList>
            <person name="Spang A."/>
            <person name="Saw J.H."/>
            <person name="Jorgensen S.L."/>
            <person name="Zaremba-Niedzwiedzka K."/>
            <person name="Martijn J."/>
            <person name="Lind A.E."/>
            <person name="van Eijk R."/>
            <person name="Schleper C."/>
            <person name="Guy L."/>
            <person name="Ettema T.J."/>
        </authorList>
    </citation>
    <scope>NUCLEOTIDE SEQUENCE</scope>
</reference>
<comment type="subcellular location">
    <subcellularLocation>
        <location evidence="1">Cell inner membrane</location>
        <topology evidence="1">Multi-pass membrane protein</topology>
    </subcellularLocation>
</comment>
<evidence type="ECO:0000256" key="4">
    <source>
        <dbReference type="ARBA" id="ARBA00022692"/>
    </source>
</evidence>
<feature type="transmembrane region" description="Helical" evidence="7">
    <location>
        <begin position="53"/>
        <end position="74"/>
    </location>
</feature>
<accession>A0A0F8Z8Q6</accession>
<name>A0A0F8Z8Q6_9ZZZZ</name>
<dbReference type="EMBL" id="LAZR01061821">
    <property type="protein sequence ID" value="KKK62804.1"/>
    <property type="molecule type" value="Genomic_DNA"/>
</dbReference>
<feature type="domain" description="TRAP C4-dicarboxylate transport system permease DctM subunit" evidence="8">
    <location>
        <begin position="15"/>
        <end position="114"/>
    </location>
</feature>
<keyword evidence="6 7" id="KW-0472">Membrane</keyword>